<evidence type="ECO:0000256" key="1">
    <source>
        <dbReference type="SAM" id="Phobius"/>
    </source>
</evidence>
<protein>
    <submittedName>
        <fullName evidence="2">Uncharacterized protein</fullName>
    </submittedName>
</protein>
<evidence type="ECO:0000313" key="3">
    <source>
        <dbReference type="Proteomes" id="UP000183967"/>
    </source>
</evidence>
<dbReference type="AlphaFoldDB" id="A0A1M5VQK3"/>
<dbReference type="EMBL" id="FQXO01000069">
    <property type="protein sequence ID" value="SHH77517.1"/>
    <property type="molecule type" value="Genomic_DNA"/>
</dbReference>
<reference evidence="3" key="1">
    <citation type="submission" date="2016-11" db="EMBL/GenBank/DDBJ databases">
        <authorList>
            <person name="Varghese N."/>
            <person name="Submissions S."/>
        </authorList>
    </citation>
    <scope>NUCLEOTIDE SEQUENCE [LARGE SCALE GENOMIC DNA]</scope>
    <source>
        <strain evidence="3">DSM 13643</strain>
    </source>
</reference>
<keyword evidence="1" id="KW-1133">Transmembrane helix</keyword>
<proteinExistence type="predicted"/>
<feature type="transmembrane region" description="Helical" evidence="1">
    <location>
        <begin position="6"/>
        <end position="23"/>
    </location>
</feature>
<dbReference type="Proteomes" id="UP000183967">
    <property type="component" value="Unassembled WGS sequence"/>
</dbReference>
<keyword evidence="1" id="KW-0812">Transmembrane</keyword>
<organism evidence="2 3">
    <name type="scientific">Caloranaerobacter azorensis DSM 13643</name>
    <dbReference type="NCBI Taxonomy" id="1121264"/>
    <lineage>
        <taxon>Bacteria</taxon>
        <taxon>Bacillati</taxon>
        <taxon>Bacillota</taxon>
        <taxon>Tissierellia</taxon>
        <taxon>Tissierellales</taxon>
        <taxon>Thermohalobacteraceae</taxon>
        <taxon>Caloranaerobacter</taxon>
    </lineage>
</organism>
<keyword evidence="1" id="KW-0472">Membrane</keyword>
<keyword evidence="3" id="KW-1185">Reference proteome</keyword>
<gene>
    <name evidence="2" type="ORF">SAMN02745135_02070</name>
</gene>
<sequence length="221" mass="26030">MNKKCVWIMVISILIALFTAIIVRTSIIDISDVKAADLEKFRVMDGGSIREINLSLSDLINDSDVIVRGLALNERMYLHEATLTAFKVNTVYKGSQDIVGTNIYIFEPSAFNFEHNFFRIYNGYSLMKDGNEYILFLKKWRYTEYLDYNPYYKNKDIYILAHNSGIDKYNVKADSFSEIMSKDKKYYGQIAQYDFYVYDKNEMDKYIKIKNEVLNYFMNTK</sequence>
<accession>A0A1M5VQK3</accession>
<name>A0A1M5VQK3_9FIRM</name>
<dbReference type="OrthoDB" id="1715854at2"/>
<evidence type="ECO:0000313" key="2">
    <source>
        <dbReference type="EMBL" id="SHH77517.1"/>
    </source>
</evidence>
<dbReference type="RefSeq" id="WP_073197474.1">
    <property type="nucleotide sequence ID" value="NZ_FQXO01000069.1"/>
</dbReference>